<evidence type="ECO:0000313" key="11">
    <source>
        <dbReference type="EMBL" id="PRR81841.1"/>
    </source>
</evidence>
<dbReference type="Gene3D" id="1.20.5.1930">
    <property type="match status" value="1"/>
</dbReference>
<dbReference type="GO" id="GO:0046983">
    <property type="term" value="F:protein dimerization activity"/>
    <property type="evidence" value="ECO:0007669"/>
    <property type="project" value="InterPro"/>
</dbReference>
<dbReference type="OrthoDB" id="9781904at2"/>
<dbReference type="InterPro" id="IPR050482">
    <property type="entry name" value="Sensor_HK_TwoCompSys"/>
</dbReference>
<evidence type="ECO:0000256" key="3">
    <source>
        <dbReference type="ARBA" id="ARBA00022553"/>
    </source>
</evidence>
<feature type="transmembrane region" description="Helical" evidence="9">
    <location>
        <begin position="6"/>
        <end position="24"/>
    </location>
</feature>
<evidence type="ECO:0000256" key="7">
    <source>
        <dbReference type="ARBA" id="ARBA00022840"/>
    </source>
</evidence>
<keyword evidence="4 11" id="KW-0808">Transferase</keyword>
<dbReference type="PANTHER" id="PTHR24421">
    <property type="entry name" value="NITRATE/NITRITE SENSOR PROTEIN NARX-RELATED"/>
    <property type="match status" value="1"/>
</dbReference>
<comment type="catalytic activity">
    <reaction evidence="1">
        <text>ATP + protein L-histidine = ADP + protein N-phospho-L-histidine.</text>
        <dbReference type="EC" id="2.7.13.3"/>
    </reaction>
</comment>
<proteinExistence type="predicted"/>
<evidence type="ECO:0000256" key="2">
    <source>
        <dbReference type="ARBA" id="ARBA00012438"/>
    </source>
</evidence>
<keyword evidence="3" id="KW-0597">Phosphoprotein</keyword>
<dbReference type="InterPro" id="IPR011712">
    <property type="entry name" value="Sig_transdc_His_kin_sub3_dim/P"/>
</dbReference>
<dbReference type="EMBL" id="PVXQ01000023">
    <property type="protein sequence ID" value="PRR81841.1"/>
    <property type="molecule type" value="Genomic_DNA"/>
</dbReference>
<evidence type="ECO:0000259" key="10">
    <source>
        <dbReference type="SMART" id="SM00387"/>
    </source>
</evidence>
<dbReference type="EC" id="2.7.13.3" evidence="2"/>
<dbReference type="GO" id="GO:0000155">
    <property type="term" value="F:phosphorelay sensor kinase activity"/>
    <property type="evidence" value="ECO:0007669"/>
    <property type="project" value="InterPro"/>
</dbReference>
<keyword evidence="9" id="KW-1133">Transmembrane helix</keyword>
<keyword evidence="7" id="KW-0067">ATP-binding</keyword>
<comment type="caution">
    <text evidence="11">The sequence shown here is derived from an EMBL/GenBank/DDBJ whole genome shotgun (WGS) entry which is preliminary data.</text>
</comment>
<feature type="transmembrane region" description="Helical" evidence="9">
    <location>
        <begin position="120"/>
        <end position="137"/>
    </location>
</feature>
<dbReference type="InterPro" id="IPR036890">
    <property type="entry name" value="HATPase_C_sf"/>
</dbReference>
<dbReference type="SMART" id="SM00387">
    <property type="entry name" value="HATPase_c"/>
    <property type="match status" value="1"/>
</dbReference>
<dbReference type="AlphaFoldDB" id="A0A2T0BD74"/>
<dbReference type="GO" id="GO:0005524">
    <property type="term" value="F:ATP binding"/>
    <property type="evidence" value="ECO:0007669"/>
    <property type="project" value="UniProtKB-KW"/>
</dbReference>
<evidence type="ECO:0000256" key="5">
    <source>
        <dbReference type="ARBA" id="ARBA00022741"/>
    </source>
</evidence>
<dbReference type="Gene3D" id="3.30.565.10">
    <property type="entry name" value="Histidine kinase-like ATPase, C-terminal domain"/>
    <property type="match status" value="1"/>
</dbReference>
<keyword evidence="9" id="KW-0472">Membrane</keyword>
<keyword evidence="8" id="KW-0902">Two-component regulatory system</keyword>
<feature type="transmembrane region" description="Helical" evidence="9">
    <location>
        <begin position="31"/>
        <end position="50"/>
    </location>
</feature>
<evidence type="ECO:0000256" key="8">
    <source>
        <dbReference type="ARBA" id="ARBA00023012"/>
    </source>
</evidence>
<feature type="transmembrane region" description="Helical" evidence="9">
    <location>
        <begin position="97"/>
        <end position="114"/>
    </location>
</feature>
<organism evidence="11 12">
    <name type="scientific">Clostridium vincentii</name>
    <dbReference type="NCBI Taxonomy" id="52704"/>
    <lineage>
        <taxon>Bacteria</taxon>
        <taxon>Bacillati</taxon>
        <taxon>Bacillota</taxon>
        <taxon>Clostridia</taxon>
        <taxon>Eubacteriales</taxon>
        <taxon>Clostridiaceae</taxon>
        <taxon>Clostridium</taxon>
    </lineage>
</organism>
<dbReference type="SUPFAM" id="SSF55874">
    <property type="entry name" value="ATPase domain of HSP90 chaperone/DNA topoisomerase II/histidine kinase"/>
    <property type="match status" value="1"/>
</dbReference>
<feature type="domain" description="Histidine kinase/HSP90-like ATPase" evidence="10">
    <location>
        <begin position="288"/>
        <end position="379"/>
    </location>
</feature>
<accession>A0A2T0BD74</accession>
<keyword evidence="5" id="KW-0547">Nucleotide-binding</keyword>
<reference evidence="11 12" key="1">
    <citation type="submission" date="2018-03" db="EMBL/GenBank/DDBJ databases">
        <title>Genome sequence of Clostridium vincentii DSM 10228.</title>
        <authorList>
            <person name="Poehlein A."/>
            <person name="Daniel R."/>
        </authorList>
    </citation>
    <scope>NUCLEOTIDE SEQUENCE [LARGE SCALE GENOMIC DNA]</scope>
    <source>
        <strain evidence="11 12">DSM 10228</strain>
    </source>
</reference>
<dbReference type="PANTHER" id="PTHR24421:SF10">
    <property type="entry name" value="NITRATE_NITRITE SENSOR PROTEIN NARQ"/>
    <property type="match status" value="1"/>
</dbReference>
<sequence length="381" mass="43456">MNKSRELLSIRYISIIVLFMEIFINNNDIKYIAVIFVLFLTLNNHLRIYYIKNEMLMILSLVLEIISIGIVHSFFGGNIIFYLLGIIIDTYTIRAKILRMGLLGLVFIAVAINSEISGTSLTNLVVLTLIYIFLYYIEELYKSKLDAQNLYDKLKVSEEKLIDVNEELETYADSVEQLTLLKERNRISRDIHDSVGHALSTAMIQLSAMESLGDTQSKIMGDMAGSLRGFINESFQDVKRAVNELKPDKYENYQGLFRLQEACKSFEKLSGIKVKTIISKGEWNLSTKQLQHLYRITQEVLSNALRHGKATKVNVVMNFVEDEFVISLKDNGNGVDKIVESGLGLRGIKERTMEMGGFVDMKSTVNEGFFIKVVVPREREI</sequence>
<keyword evidence="12" id="KW-1185">Reference proteome</keyword>
<dbReference type="RefSeq" id="WP_106060147.1">
    <property type="nucleotide sequence ID" value="NZ_PVXQ01000023.1"/>
</dbReference>
<evidence type="ECO:0000256" key="4">
    <source>
        <dbReference type="ARBA" id="ARBA00022679"/>
    </source>
</evidence>
<dbReference type="InterPro" id="IPR003594">
    <property type="entry name" value="HATPase_dom"/>
</dbReference>
<name>A0A2T0BD74_9CLOT</name>
<dbReference type="CDD" id="cd16917">
    <property type="entry name" value="HATPase_UhpB-NarQ-NarX-like"/>
    <property type="match status" value="1"/>
</dbReference>
<feature type="transmembrane region" description="Helical" evidence="9">
    <location>
        <begin position="56"/>
        <end position="85"/>
    </location>
</feature>
<evidence type="ECO:0000256" key="9">
    <source>
        <dbReference type="SAM" id="Phobius"/>
    </source>
</evidence>
<protein>
    <recommendedName>
        <fullName evidence="2">histidine kinase</fullName>
        <ecNumber evidence="2">2.7.13.3</ecNumber>
    </recommendedName>
</protein>
<gene>
    <name evidence="11" type="primary">liaS</name>
    <name evidence="11" type="ORF">CLVI_21870</name>
</gene>
<dbReference type="GO" id="GO:0016020">
    <property type="term" value="C:membrane"/>
    <property type="evidence" value="ECO:0007669"/>
    <property type="project" value="InterPro"/>
</dbReference>
<evidence type="ECO:0000313" key="12">
    <source>
        <dbReference type="Proteomes" id="UP000239471"/>
    </source>
</evidence>
<evidence type="ECO:0000256" key="6">
    <source>
        <dbReference type="ARBA" id="ARBA00022777"/>
    </source>
</evidence>
<dbReference type="Pfam" id="PF07730">
    <property type="entry name" value="HisKA_3"/>
    <property type="match status" value="1"/>
</dbReference>
<dbReference type="Proteomes" id="UP000239471">
    <property type="component" value="Unassembled WGS sequence"/>
</dbReference>
<keyword evidence="6 11" id="KW-0418">Kinase</keyword>
<evidence type="ECO:0000256" key="1">
    <source>
        <dbReference type="ARBA" id="ARBA00000085"/>
    </source>
</evidence>
<dbReference type="Pfam" id="PF02518">
    <property type="entry name" value="HATPase_c"/>
    <property type="match status" value="1"/>
</dbReference>
<keyword evidence="9" id="KW-0812">Transmembrane</keyword>